<evidence type="ECO:0000313" key="1">
    <source>
        <dbReference type="EMBL" id="GIY94317.1"/>
    </source>
</evidence>
<name>A0AAV4XGQ5_CAEEX</name>
<organism evidence="1 2">
    <name type="scientific">Caerostris extrusa</name>
    <name type="common">Bark spider</name>
    <name type="synonym">Caerostris bankana</name>
    <dbReference type="NCBI Taxonomy" id="172846"/>
    <lineage>
        <taxon>Eukaryota</taxon>
        <taxon>Metazoa</taxon>
        <taxon>Ecdysozoa</taxon>
        <taxon>Arthropoda</taxon>
        <taxon>Chelicerata</taxon>
        <taxon>Arachnida</taxon>
        <taxon>Araneae</taxon>
        <taxon>Araneomorphae</taxon>
        <taxon>Entelegynae</taxon>
        <taxon>Araneoidea</taxon>
        <taxon>Araneidae</taxon>
        <taxon>Caerostris</taxon>
    </lineage>
</organism>
<accession>A0AAV4XGQ5</accession>
<comment type="caution">
    <text evidence="1">The sequence shown here is derived from an EMBL/GenBank/DDBJ whole genome shotgun (WGS) entry which is preliminary data.</text>
</comment>
<keyword evidence="2" id="KW-1185">Reference proteome</keyword>
<dbReference type="Proteomes" id="UP001054945">
    <property type="component" value="Unassembled WGS sequence"/>
</dbReference>
<reference evidence="1 2" key="1">
    <citation type="submission" date="2021-06" db="EMBL/GenBank/DDBJ databases">
        <title>Caerostris extrusa draft genome.</title>
        <authorList>
            <person name="Kono N."/>
            <person name="Arakawa K."/>
        </authorList>
    </citation>
    <scope>NUCLEOTIDE SEQUENCE [LARGE SCALE GENOMIC DNA]</scope>
</reference>
<dbReference type="AlphaFoldDB" id="A0AAV4XGQ5"/>
<gene>
    <name evidence="1" type="ORF">CEXT_31131</name>
</gene>
<proteinExistence type="predicted"/>
<evidence type="ECO:0000313" key="2">
    <source>
        <dbReference type="Proteomes" id="UP001054945"/>
    </source>
</evidence>
<dbReference type="EMBL" id="BPLR01017769">
    <property type="protein sequence ID" value="GIY94317.1"/>
    <property type="molecule type" value="Genomic_DNA"/>
</dbReference>
<sequence length="78" mass="8661">MSGEICGAGEPLGTDLKQIKGADFRTTLTSGTVCEYLLLTTNYGGDWHNIRGFSFWLLRTGERHLYDGLPACFIKRCS</sequence>
<protein>
    <submittedName>
        <fullName evidence="1">Uncharacterized protein</fullName>
    </submittedName>
</protein>